<evidence type="ECO:0000256" key="1">
    <source>
        <dbReference type="ARBA" id="ARBA00004496"/>
    </source>
</evidence>
<sequence length="421" mass="46544">MFFGNSQKVKNLHPVTEEFESSEYFGPLTPKDTEWATINSNFVAETQTFYSVLKDGQCLSVQVVHSHVGFWYPQIQFNFMLYTPATGKKLWKSISASNFTTPPNVAGNKYDRRSCSADQFSILHEQLPNGDECYRINAKIDNEVQIIINFIRPASCAGFKLGNGPQGGYTSLGNDKSANKRDGYVVHRFWPRVRTEGQVIVNGKLVDAIGHGAFIHAIQGMRANLIARTWNFALFQSDEHGGVASILMEFESTEGYGAATRTEGGGGVKVTIGALVANDKLLSVTGSTTYPGQMPQGLTAAEHRNTLKDAETSYVVPSEVRYVWGGTAIENNKAIRGEMLVKYKNDKDSDVARGLIEKVDFLAHIPYVVRKAVHVFAKTKPYIYQYLNPTELQLDLPEGVAEATKLTVQGTAFTEQSFISP</sequence>
<evidence type="ECO:0000259" key="5">
    <source>
        <dbReference type="Pfam" id="PF17187"/>
    </source>
</evidence>
<organism evidence="6 7">
    <name type="scientific">Wallemia hederae</name>
    <dbReference type="NCBI Taxonomy" id="1540922"/>
    <lineage>
        <taxon>Eukaryota</taxon>
        <taxon>Fungi</taxon>
        <taxon>Dikarya</taxon>
        <taxon>Basidiomycota</taxon>
        <taxon>Wallemiomycotina</taxon>
        <taxon>Wallemiomycetes</taxon>
        <taxon>Wallemiales</taxon>
        <taxon>Wallemiaceae</taxon>
        <taxon>Wallemia</taxon>
    </lineage>
</organism>
<proteinExistence type="inferred from homology"/>
<feature type="domain" description="Svf1-like C-terminal" evidence="5">
    <location>
        <begin position="221"/>
        <end position="420"/>
    </location>
</feature>
<keyword evidence="3" id="KW-0963">Cytoplasm</keyword>
<reference evidence="6 7" key="1">
    <citation type="submission" date="2019-03" db="EMBL/GenBank/DDBJ databases">
        <title>Sequencing 23 genomes of Wallemia ichthyophaga.</title>
        <authorList>
            <person name="Gostincar C."/>
        </authorList>
    </citation>
    <scope>NUCLEOTIDE SEQUENCE [LARGE SCALE GENOMIC DNA]</scope>
    <source>
        <strain evidence="6 7">EXF-5753</strain>
    </source>
</reference>
<dbReference type="SUPFAM" id="SSF159245">
    <property type="entry name" value="AttH-like"/>
    <property type="match status" value="1"/>
</dbReference>
<feature type="domain" description="Svf1-like N-terminal" evidence="4">
    <location>
        <begin position="45"/>
        <end position="219"/>
    </location>
</feature>
<dbReference type="Proteomes" id="UP000310189">
    <property type="component" value="Unassembled WGS sequence"/>
</dbReference>
<evidence type="ECO:0000259" key="4">
    <source>
        <dbReference type="Pfam" id="PF08622"/>
    </source>
</evidence>
<evidence type="ECO:0000313" key="6">
    <source>
        <dbReference type="EMBL" id="TIA89660.1"/>
    </source>
</evidence>
<name>A0A4T0FNA7_9BASI</name>
<evidence type="ECO:0000313" key="7">
    <source>
        <dbReference type="Proteomes" id="UP000310189"/>
    </source>
</evidence>
<dbReference type="EMBL" id="SPNW01000025">
    <property type="protein sequence ID" value="TIA89660.1"/>
    <property type="molecule type" value="Genomic_DNA"/>
</dbReference>
<dbReference type="GO" id="GO:0006979">
    <property type="term" value="P:response to oxidative stress"/>
    <property type="evidence" value="ECO:0007669"/>
    <property type="project" value="InterPro"/>
</dbReference>
<gene>
    <name evidence="6" type="ORF">E3P99_01965</name>
</gene>
<dbReference type="PANTHER" id="PTHR47107">
    <property type="entry name" value="SVF1-LIKE PROTEIN YDR222W-RELATED"/>
    <property type="match status" value="1"/>
</dbReference>
<dbReference type="Pfam" id="PF08622">
    <property type="entry name" value="Svf1"/>
    <property type="match status" value="1"/>
</dbReference>
<evidence type="ECO:0008006" key="8">
    <source>
        <dbReference type="Google" id="ProtNLM"/>
    </source>
</evidence>
<keyword evidence="7" id="KW-1185">Reference proteome</keyword>
<evidence type="ECO:0000256" key="2">
    <source>
        <dbReference type="ARBA" id="ARBA00009069"/>
    </source>
</evidence>
<comment type="caution">
    <text evidence="6">The sequence shown here is derived from an EMBL/GenBank/DDBJ whole genome shotgun (WGS) entry which is preliminary data.</text>
</comment>
<dbReference type="InterPro" id="IPR013931">
    <property type="entry name" value="Svf1-like_N"/>
</dbReference>
<dbReference type="InterPro" id="IPR051385">
    <property type="entry name" value="Ceramide-binding_SVF1"/>
</dbReference>
<accession>A0A4T0FNA7</accession>
<comment type="subcellular location">
    <subcellularLocation>
        <location evidence="1">Cytoplasm</location>
    </subcellularLocation>
</comment>
<evidence type="ECO:0000256" key="3">
    <source>
        <dbReference type="ARBA" id="ARBA00022490"/>
    </source>
</evidence>
<dbReference type="PANTHER" id="PTHR47107:SF1">
    <property type="entry name" value="CERAMIDE-BINDING PROTEIN SVF1-RELATED"/>
    <property type="match status" value="1"/>
</dbReference>
<dbReference type="OrthoDB" id="2590239at2759"/>
<protein>
    <recommendedName>
        <fullName evidence="8">Svf1-like C-terminal domain-containing protein</fullName>
    </recommendedName>
</protein>
<dbReference type="Pfam" id="PF17187">
    <property type="entry name" value="Svf1_C"/>
    <property type="match status" value="1"/>
</dbReference>
<comment type="similarity">
    <text evidence="2">Belongs to the SVF1 family.</text>
</comment>
<dbReference type="AlphaFoldDB" id="A0A4T0FNA7"/>
<dbReference type="GO" id="GO:0005737">
    <property type="term" value="C:cytoplasm"/>
    <property type="evidence" value="ECO:0007669"/>
    <property type="project" value="UniProtKB-SubCell"/>
</dbReference>
<dbReference type="InterPro" id="IPR033394">
    <property type="entry name" value="Svf1-like_C"/>
</dbReference>